<name>A0A6J5A5V0_9BURK</name>
<reference evidence="3 4" key="1">
    <citation type="submission" date="2020-04" db="EMBL/GenBank/DDBJ databases">
        <authorList>
            <person name="De Canck E."/>
        </authorList>
    </citation>
    <scope>NUCLEOTIDE SEQUENCE [LARGE SCALE GENOMIC DNA]</scope>
    <source>
        <strain evidence="3 4">LMG 22037</strain>
    </source>
</reference>
<gene>
    <name evidence="3" type="ORF">LMG22037_01184</name>
</gene>
<proteinExistence type="predicted"/>
<accession>A0A6J5A5V0</accession>
<dbReference type="AlphaFoldDB" id="A0A6J5A5V0"/>
<evidence type="ECO:0000313" key="4">
    <source>
        <dbReference type="Proteomes" id="UP000494249"/>
    </source>
</evidence>
<organism evidence="3 4">
    <name type="scientific">Paraburkholderia phenoliruptrix</name>
    <dbReference type="NCBI Taxonomy" id="252970"/>
    <lineage>
        <taxon>Bacteria</taxon>
        <taxon>Pseudomonadati</taxon>
        <taxon>Pseudomonadota</taxon>
        <taxon>Betaproteobacteria</taxon>
        <taxon>Burkholderiales</taxon>
        <taxon>Burkholderiaceae</taxon>
        <taxon>Paraburkholderia</taxon>
    </lineage>
</organism>
<feature type="domain" description="Phasin" evidence="2">
    <location>
        <begin position="16"/>
        <end position="104"/>
    </location>
</feature>
<dbReference type="Pfam" id="PF09361">
    <property type="entry name" value="Phasin_2"/>
    <property type="match status" value="1"/>
</dbReference>
<feature type="compositionally biased region" description="Polar residues" evidence="1">
    <location>
        <begin position="155"/>
        <end position="169"/>
    </location>
</feature>
<sequence>MNAIVLNQPNVRPESNAIAAYEFAEKAVAGFEKVVELNVQAVKTSLFEQRALVDATLLSESMDQIVDLQFQQVPAAIKKACAYWAHVEDIAVDTHNELAGVVQDSLQSYLSALFSLLDSAVSIGMGSNGRSNVTSPLAIEQPPAPPSEPVVIVDSSGNVVSSSPRTDLH</sequence>
<dbReference type="NCBIfam" id="TIGR01841">
    <property type="entry name" value="phasin"/>
    <property type="match status" value="1"/>
</dbReference>
<dbReference type="RefSeq" id="WP_013591917.1">
    <property type="nucleotide sequence ID" value="NZ_CADFGL010000004.1"/>
</dbReference>
<dbReference type="InterPro" id="IPR018968">
    <property type="entry name" value="Phasin"/>
</dbReference>
<evidence type="ECO:0000259" key="2">
    <source>
        <dbReference type="Pfam" id="PF09361"/>
    </source>
</evidence>
<dbReference type="EMBL" id="CADIKB010000003">
    <property type="protein sequence ID" value="CAB3655119.1"/>
    <property type="molecule type" value="Genomic_DNA"/>
</dbReference>
<feature type="region of interest" description="Disordered" evidence="1">
    <location>
        <begin position="134"/>
        <end position="169"/>
    </location>
</feature>
<evidence type="ECO:0000313" key="3">
    <source>
        <dbReference type="EMBL" id="CAB3655119.1"/>
    </source>
</evidence>
<dbReference type="InterPro" id="IPR010127">
    <property type="entry name" value="Phasin_subfam-1"/>
</dbReference>
<protein>
    <recommendedName>
        <fullName evidence="2">Phasin domain-containing protein</fullName>
    </recommendedName>
</protein>
<evidence type="ECO:0000256" key="1">
    <source>
        <dbReference type="SAM" id="MobiDB-lite"/>
    </source>
</evidence>
<dbReference type="Proteomes" id="UP000494249">
    <property type="component" value="Unassembled WGS sequence"/>
</dbReference>